<evidence type="ECO:0000256" key="1">
    <source>
        <dbReference type="ARBA" id="ARBA00004123"/>
    </source>
</evidence>
<sequence length="1707" mass="191511">MSDLRQLEAIQALHRELLAVRDHRFGDLQILEQLLNHRAEVFEKLLDKPPRNPTSRTAVGSGKIKIDDEEFQINEDFVNDTLKLADELDLDELEAARVLLDANAEGDAESLTRPLWECGVIRFHQERQYLLDCMRLCIEISNDGNLEGNLEDRFASLVSDRIYRIPPPGPQRRSTADKIAPRCMAAMQAIKASLQSIGDKMAARSVLTQAQLLRPIDQEAYEIMRLSLVQQHELVAHILCSAVEKHAVSPADFEGFIGVLKKTDRYDHFLVHLFPVLGAYITCYGSTEGLGDIQQSRQFNEIICKQADDDSWAIPSLGAAVRAWWIAEYSGWYLDDTPYDVQGINLDKEDEERTKQFTISLKDGAFDFILSVAADSRTQEWQDSSRLTMRKWLQRKSPPLASDPYPFAAFFQQSLAVHLEVFVDAFISNLPDILRKLRTEEDEQRQLSQTHEQDLDLERFLIIISYAYDGRPDAAMSFWEDPDSNLAGFLQWASRRASTPLVSAFCEMLQALSESEECATAAHNFLLDEGHHSSGKMKRSLSLTWSQIFKELDFFTAKLRERPSPAQTHIHRPGKFSSDQAETEPESAMMLECYLRLISKLASESEVARHKLMADDDVHLVDTIFKLASGNIPPRLRSCAFNVLRAFLSRKSQVEADVMWRWLDSWLCGGFASQPLLRSSLLLPSQGAEPLMGAVLQEISEGFEEPNAFVQLLTSFFAPIEGQESLNDSLPFPEDLGAQQRIPGVEIYVDYVFGKVFSAKSREATDPAQLRVLRLSCLEFALTCLSTFNEDLIVLGSESSIAIDAAIATSDLATYVRLHPFARVMEWMFSDKVIAALISTINQDSTALANAAPESPLLLSILRAIEVMLKVFELQETYFDLVRPVIRKLPGQRKPDVANSTYSSFEDGIINHLSLVVNLGRYCGLRQPDLTLACLKLLEKISTSSKIISAWSPDAGGHGHRNKAIVQLEKNGESETIAASLSAELSYTLDPVLETEAPNYMIKLFILDFLYECLRAAPNQPTIAHLLLGFRCGLNALNVEPRSAFDSQKSLFHSLLNALIGFSVFQEEIGMRGYLITLKYKILRVFQALWTPPLSSVLVMAELRETNFLFHMLLQEMELQPQLTWDGIEATDPEFPVADASVSFIQFLETRAMIFEYISKELCSVSQNRIPAIKRNIFDALNGQIKRDSDEPVRIASIFDLFDFLGADEQWNIPTPMFEYYKDFDLSACVEEDPDLGLQYNICKVQELLLLKRNELRYATQIIPQQQISEVEREEALLKEYLIFSNRRKQFISSRLKLLRAWANIILVMFESNDFKGTPKTAFLLQALQSILPNLEAFSTLSPAEAFELARVAKVLLFKLEFSNDDDDDKDDAIAAGLDQENAALGNLISDKLFQLFQVCLNSIGKWAASPELRALYYGICYRYLTGVVDKNVQTRRGRARALKAIQAHGERLFNVICDDAYSSDAGCQTAAMILLSALVHLGRAGDDPHVVDVLNRLNFIGVLVDSLKTILIDWLAVITNGDVASEQYTNAKLALLLQLCQTRAGANFVLQANLFRALELSKVFAADPELEIDASNTRALEKHYTLLVCLARVISAAVLTRGNHNILQGRNFLAKHRSLVAHTLKRSAGIGTVGNGRNESVPQAGGIPAANAKAQAALDERIQDLTEAFMLLITATGFLEVSFFSLPFPFSRLLVCPSTHQPSFTK</sequence>
<comment type="similarity">
    <text evidence="2">Belongs to the NUP186/NUP192/NUP205 family.</text>
</comment>
<dbReference type="PANTHER" id="PTHR31344:SF0">
    <property type="entry name" value="NUCLEAR PORE COMPLEX PROTEIN NUP205"/>
    <property type="match status" value="1"/>
</dbReference>
<dbReference type="GeneID" id="85320853"/>
<name>A0AA40E0I3_9PEZI</name>
<accession>A0AA40E0I3</accession>
<dbReference type="GO" id="GO:0017056">
    <property type="term" value="F:structural constituent of nuclear pore"/>
    <property type="evidence" value="ECO:0007669"/>
    <property type="project" value="TreeGrafter"/>
</dbReference>
<reference evidence="5" key="1">
    <citation type="submission" date="2023-06" db="EMBL/GenBank/DDBJ databases">
        <title>Genome-scale phylogeny and comparative genomics of the fungal order Sordariales.</title>
        <authorList>
            <consortium name="Lawrence Berkeley National Laboratory"/>
            <person name="Hensen N."/>
            <person name="Bonometti L."/>
            <person name="Westerberg I."/>
            <person name="Brannstrom I.O."/>
            <person name="Guillou S."/>
            <person name="Cros-Aarteil S."/>
            <person name="Calhoun S."/>
            <person name="Haridas S."/>
            <person name="Kuo A."/>
            <person name="Mondo S."/>
            <person name="Pangilinan J."/>
            <person name="Riley R."/>
            <person name="LaButti K."/>
            <person name="Andreopoulos B."/>
            <person name="Lipzen A."/>
            <person name="Chen C."/>
            <person name="Yanf M."/>
            <person name="Daum C."/>
            <person name="Ng V."/>
            <person name="Clum A."/>
            <person name="Steindorff A."/>
            <person name="Ohm R."/>
            <person name="Martin F."/>
            <person name="Silar P."/>
            <person name="Natvig D."/>
            <person name="Lalanne C."/>
            <person name="Gautier V."/>
            <person name="Ament-velasquez S.L."/>
            <person name="Kruys A."/>
            <person name="Hutchinson M.I."/>
            <person name="Powell A.J."/>
            <person name="Barry K."/>
            <person name="Miller A.N."/>
            <person name="Grigoriev I.V."/>
            <person name="Debuchy R."/>
            <person name="Gladieux P."/>
            <person name="Thoren M.H."/>
            <person name="Johannesson H."/>
        </authorList>
    </citation>
    <scope>NUCLEOTIDE SEQUENCE</scope>
    <source>
        <strain evidence="5">SMH2392-1A</strain>
    </source>
</reference>
<dbReference type="Pfam" id="PF11894">
    <property type="entry name" value="Nup192"/>
    <property type="match status" value="1"/>
</dbReference>
<evidence type="ECO:0000256" key="4">
    <source>
        <dbReference type="ARBA" id="ARBA00023242"/>
    </source>
</evidence>
<dbReference type="GO" id="GO:0044611">
    <property type="term" value="C:nuclear pore inner ring"/>
    <property type="evidence" value="ECO:0007669"/>
    <property type="project" value="TreeGrafter"/>
</dbReference>
<dbReference type="Proteomes" id="UP001172101">
    <property type="component" value="Unassembled WGS sequence"/>
</dbReference>
<dbReference type="GO" id="GO:0006999">
    <property type="term" value="P:nuclear pore organization"/>
    <property type="evidence" value="ECO:0007669"/>
    <property type="project" value="TreeGrafter"/>
</dbReference>
<keyword evidence="6" id="KW-1185">Reference proteome</keyword>
<protein>
    <submittedName>
        <fullName evidence="5">Nucleoporin Nup186/Nup192/Nup205</fullName>
    </submittedName>
</protein>
<evidence type="ECO:0000313" key="5">
    <source>
        <dbReference type="EMBL" id="KAK0722510.1"/>
    </source>
</evidence>
<dbReference type="PANTHER" id="PTHR31344">
    <property type="entry name" value="NUCLEAR PORE COMPLEX PROTEIN NUP205"/>
    <property type="match status" value="1"/>
</dbReference>
<dbReference type="RefSeq" id="XP_060298434.1">
    <property type="nucleotide sequence ID" value="XM_060437583.1"/>
</dbReference>
<dbReference type="InterPro" id="IPR021827">
    <property type="entry name" value="Nup186/Nup192/Nup205"/>
</dbReference>
<organism evidence="5 6">
    <name type="scientific">Lasiosphaeria miniovina</name>
    <dbReference type="NCBI Taxonomy" id="1954250"/>
    <lineage>
        <taxon>Eukaryota</taxon>
        <taxon>Fungi</taxon>
        <taxon>Dikarya</taxon>
        <taxon>Ascomycota</taxon>
        <taxon>Pezizomycotina</taxon>
        <taxon>Sordariomycetes</taxon>
        <taxon>Sordariomycetidae</taxon>
        <taxon>Sordariales</taxon>
        <taxon>Lasiosphaeriaceae</taxon>
        <taxon>Lasiosphaeria</taxon>
    </lineage>
</organism>
<comment type="caution">
    <text evidence="5">The sequence shown here is derived from an EMBL/GenBank/DDBJ whole genome shotgun (WGS) entry which is preliminary data.</text>
</comment>
<dbReference type="EMBL" id="JAUIRO010000003">
    <property type="protein sequence ID" value="KAK0722510.1"/>
    <property type="molecule type" value="Genomic_DNA"/>
</dbReference>
<keyword evidence="4" id="KW-0539">Nucleus</keyword>
<keyword evidence="3" id="KW-0813">Transport</keyword>
<evidence type="ECO:0000313" key="6">
    <source>
        <dbReference type="Proteomes" id="UP001172101"/>
    </source>
</evidence>
<evidence type="ECO:0000256" key="3">
    <source>
        <dbReference type="ARBA" id="ARBA00022448"/>
    </source>
</evidence>
<proteinExistence type="inferred from homology"/>
<comment type="subcellular location">
    <subcellularLocation>
        <location evidence="1">Nucleus</location>
    </subcellularLocation>
</comment>
<evidence type="ECO:0000256" key="2">
    <source>
        <dbReference type="ARBA" id="ARBA00005892"/>
    </source>
</evidence>
<gene>
    <name evidence="5" type="ORF">B0T26DRAFT_643906</name>
</gene>